<keyword evidence="3" id="KW-1185">Reference proteome</keyword>
<gene>
    <name evidence="2" type="ORF">GCM10023161_49820</name>
</gene>
<sequence length="127" mass="14544">MSQTDALRIIGVELIEDSLQTYRDLHTQDAQSSETYPIMIWLSHPADPYEAKFLREKCGIIVDSEDLMCAIILETTIDDFKANIEQWNESVALASREAQQAREAALAEDRRLKEVAEEVDKYLRTNP</sequence>
<feature type="coiled-coil region" evidence="1">
    <location>
        <begin position="77"/>
        <end position="118"/>
    </location>
</feature>
<name>A0ABP8F8G2_9MYCO</name>
<protein>
    <submittedName>
        <fullName evidence="2">Uncharacterized protein</fullName>
    </submittedName>
</protein>
<organism evidence="2 3">
    <name type="scientific">Mycobacterium paraffinicum</name>
    <dbReference type="NCBI Taxonomy" id="53378"/>
    <lineage>
        <taxon>Bacteria</taxon>
        <taxon>Bacillati</taxon>
        <taxon>Actinomycetota</taxon>
        <taxon>Actinomycetes</taxon>
        <taxon>Mycobacteriales</taxon>
        <taxon>Mycobacteriaceae</taxon>
        <taxon>Mycobacterium</taxon>
    </lineage>
</organism>
<evidence type="ECO:0000256" key="1">
    <source>
        <dbReference type="SAM" id="Coils"/>
    </source>
</evidence>
<dbReference type="Proteomes" id="UP001501417">
    <property type="component" value="Unassembled WGS sequence"/>
</dbReference>
<keyword evidence="1" id="KW-0175">Coiled coil</keyword>
<dbReference type="RefSeq" id="WP_264036817.1">
    <property type="nucleotide sequence ID" value="NZ_BAABGF010000055.1"/>
</dbReference>
<comment type="caution">
    <text evidence="2">The sequence shown here is derived from an EMBL/GenBank/DDBJ whole genome shotgun (WGS) entry which is preliminary data.</text>
</comment>
<dbReference type="EMBL" id="BAABGF010000055">
    <property type="protein sequence ID" value="GAA4297605.1"/>
    <property type="molecule type" value="Genomic_DNA"/>
</dbReference>
<proteinExistence type="predicted"/>
<evidence type="ECO:0000313" key="3">
    <source>
        <dbReference type="Proteomes" id="UP001501417"/>
    </source>
</evidence>
<reference evidence="3" key="1">
    <citation type="journal article" date="2019" name="Int. J. Syst. Evol. Microbiol.">
        <title>The Global Catalogue of Microorganisms (GCM) 10K type strain sequencing project: providing services to taxonomists for standard genome sequencing and annotation.</title>
        <authorList>
            <consortium name="The Broad Institute Genomics Platform"/>
            <consortium name="The Broad Institute Genome Sequencing Center for Infectious Disease"/>
            <person name="Wu L."/>
            <person name="Ma J."/>
        </authorList>
    </citation>
    <scope>NUCLEOTIDE SEQUENCE [LARGE SCALE GENOMIC DNA]</scope>
    <source>
        <strain evidence="3">JCM 17782</strain>
    </source>
</reference>
<evidence type="ECO:0000313" key="2">
    <source>
        <dbReference type="EMBL" id="GAA4297605.1"/>
    </source>
</evidence>
<accession>A0ABP8F8G2</accession>